<evidence type="ECO:0000313" key="2">
    <source>
        <dbReference type="EMBL" id="CAB3833534.1"/>
    </source>
</evidence>
<dbReference type="Pfam" id="PF05359">
    <property type="entry name" value="DUF748"/>
    <property type="match status" value="1"/>
</dbReference>
<evidence type="ECO:0000256" key="1">
    <source>
        <dbReference type="SAM" id="MobiDB-lite"/>
    </source>
</evidence>
<feature type="region of interest" description="Disordered" evidence="1">
    <location>
        <begin position="131"/>
        <end position="154"/>
    </location>
</feature>
<keyword evidence="3" id="KW-1185">Reference proteome</keyword>
<dbReference type="RefSeq" id="WP_175205701.1">
    <property type="nucleotide sequence ID" value="NZ_CADILG010000003.1"/>
</dbReference>
<dbReference type="GO" id="GO:0090313">
    <property type="term" value="P:regulation of protein targeting to membrane"/>
    <property type="evidence" value="ECO:0007669"/>
    <property type="project" value="TreeGrafter"/>
</dbReference>
<proteinExistence type="predicted"/>
<sequence>MRLNAAPQQRRSIWRKLLVILPVTAAVIAALVFAVTRIVELRIAGMLGERAKVGEVQAGFKRVVLTDVVVSGEPGQADVRARRVVLEPEWQALLKREAVFKSITVEGFDFTVVRSADGELHIASALQSAFRKDQGGGEDEAKSQGKGADEGGERRRMPVRIADLILRDGRLDYEDAVVSKPPHRIPFTDVQARLQPVNMPRDGTRSAMEFNGKVEGNRNGESTVRAQGWLVLGSTDADMTVAVRNMDIRHAAPYIAGKDAATLTGGSMDLDMKTAIARGDLRASGTLALHDPQFSGDGSLFSLPRRTVLAALKDRSGALRFQFTLAGKLENPRFSISRGIAAHVEQGVGHAIGVGAEGAAEGVTGAVKELGDSISDLLSPKP</sequence>
<dbReference type="AlphaFoldDB" id="A0A6S7C5J3"/>
<name>A0A6S7C5J3_9BURK</name>
<protein>
    <recommendedName>
        <fullName evidence="4">DUF748 domain-containing protein</fullName>
    </recommendedName>
</protein>
<dbReference type="InterPro" id="IPR052894">
    <property type="entry name" value="AsmA-related"/>
</dbReference>
<dbReference type="InterPro" id="IPR008023">
    <property type="entry name" value="DUF748"/>
</dbReference>
<evidence type="ECO:0008006" key="4">
    <source>
        <dbReference type="Google" id="ProtNLM"/>
    </source>
</evidence>
<gene>
    <name evidence="2" type="ORF">LMG26858_00823</name>
</gene>
<dbReference type="EMBL" id="CADILG010000003">
    <property type="protein sequence ID" value="CAB3833534.1"/>
    <property type="molecule type" value="Genomic_DNA"/>
</dbReference>
<accession>A0A6S7C5J3</accession>
<dbReference type="Proteomes" id="UP000494117">
    <property type="component" value="Unassembled WGS sequence"/>
</dbReference>
<reference evidence="2 3" key="1">
    <citation type="submission" date="2020-04" db="EMBL/GenBank/DDBJ databases">
        <authorList>
            <person name="De Canck E."/>
        </authorList>
    </citation>
    <scope>NUCLEOTIDE SEQUENCE [LARGE SCALE GENOMIC DNA]</scope>
    <source>
        <strain evidence="2 3">LMG 26858</strain>
    </source>
</reference>
<evidence type="ECO:0000313" key="3">
    <source>
        <dbReference type="Proteomes" id="UP000494117"/>
    </source>
</evidence>
<dbReference type="PANTHER" id="PTHR30441">
    <property type="entry name" value="DUF748 DOMAIN-CONTAINING PROTEIN"/>
    <property type="match status" value="1"/>
</dbReference>
<dbReference type="GO" id="GO:0005886">
    <property type="term" value="C:plasma membrane"/>
    <property type="evidence" value="ECO:0007669"/>
    <property type="project" value="TreeGrafter"/>
</dbReference>
<organism evidence="2 3">
    <name type="scientific">Achromobacter anxifer</name>
    <dbReference type="NCBI Taxonomy" id="1287737"/>
    <lineage>
        <taxon>Bacteria</taxon>
        <taxon>Pseudomonadati</taxon>
        <taxon>Pseudomonadota</taxon>
        <taxon>Betaproteobacteria</taxon>
        <taxon>Burkholderiales</taxon>
        <taxon>Alcaligenaceae</taxon>
        <taxon>Achromobacter</taxon>
    </lineage>
</organism>
<dbReference type="PANTHER" id="PTHR30441:SF8">
    <property type="entry name" value="DUF748 DOMAIN-CONTAINING PROTEIN"/>
    <property type="match status" value="1"/>
</dbReference>